<dbReference type="CDD" id="cd00158">
    <property type="entry name" value="RHOD"/>
    <property type="match status" value="1"/>
</dbReference>
<dbReference type="GO" id="GO:0016740">
    <property type="term" value="F:transferase activity"/>
    <property type="evidence" value="ECO:0007669"/>
    <property type="project" value="UniProtKB-KW"/>
</dbReference>
<comment type="caution">
    <text evidence="2">The sequence shown here is derived from an EMBL/GenBank/DDBJ whole genome shotgun (WGS) entry which is preliminary data.</text>
</comment>
<accession>A0A4R3L238</accession>
<protein>
    <submittedName>
        <fullName evidence="2">Rhodanese-related sulfurtransferase</fullName>
    </submittedName>
</protein>
<dbReference type="PROSITE" id="PS50206">
    <property type="entry name" value="RHODANESE_3"/>
    <property type="match status" value="1"/>
</dbReference>
<dbReference type="AlphaFoldDB" id="A0A4R3L238"/>
<name>A0A4R3L238_9BACL</name>
<reference evidence="2 3" key="1">
    <citation type="submission" date="2019-03" db="EMBL/GenBank/DDBJ databases">
        <title>Genomic Encyclopedia of Type Strains, Phase IV (KMG-IV): sequencing the most valuable type-strain genomes for metagenomic binning, comparative biology and taxonomic classification.</title>
        <authorList>
            <person name="Goeker M."/>
        </authorList>
    </citation>
    <scope>NUCLEOTIDE SEQUENCE [LARGE SCALE GENOMIC DNA]</scope>
    <source>
        <strain evidence="2 3">DSM 45707</strain>
    </source>
</reference>
<evidence type="ECO:0000259" key="1">
    <source>
        <dbReference type="PROSITE" id="PS50206"/>
    </source>
</evidence>
<dbReference type="EMBL" id="SMAG01000006">
    <property type="protein sequence ID" value="TCS93603.1"/>
    <property type="molecule type" value="Genomic_DNA"/>
</dbReference>
<dbReference type="Gene3D" id="3.40.250.10">
    <property type="entry name" value="Rhodanese-like domain"/>
    <property type="match status" value="1"/>
</dbReference>
<dbReference type="InterPro" id="IPR050229">
    <property type="entry name" value="GlpE_sulfurtransferase"/>
</dbReference>
<dbReference type="PANTHER" id="PTHR43031:SF16">
    <property type="entry name" value="OXIDOREDUCTASE"/>
    <property type="match status" value="1"/>
</dbReference>
<dbReference type="Proteomes" id="UP000294937">
    <property type="component" value="Unassembled WGS sequence"/>
</dbReference>
<gene>
    <name evidence="2" type="ORF">EDD58_10636</name>
</gene>
<dbReference type="InterPro" id="IPR036873">
    <property type="entry name" value="Rhodanese-like_dom_sf"/>
</dbReference>
<keyword evidence="2" id="KW-0808">Transferase</keyword>
<feature type="domain" description="Rhodanese" evidence="1">
    <location>
        <begin position="27"/>
        <end position="116"/>
    </location>
</feature>
<sequence>MMRIPVRKFKSDRLETMGFHEWLNHKDKGNLILIDVRPKEEYAYDHLKGAISIPIDELIIQFEKLPKDQEIVVYCRGSYCMYATEAVELLRSKGYKAVRLEAGIYEWNQLKRVMAKN</sequence>
<dbReference type="Pfam" id="PF00581">
    <property type="entry name" value="Rhodanese"/>
    <property type="match status" value="1"/>
</dbReference>
<evidence type="ECO:0000313" key="3">
    <source>
        <dbReference type="Proteomes" id="UP000294937"/>
    </source>
</evidence>
<evidence type="ECO:0000313" key="2">
    <source>
        <dbReference type="EMBL" id="TCS93603.1"/>
    </source>
</evidence>
<keyword evidence="3" id="KW-1185">Reference proteome</keyword>
<proteinExistence type="predicted"/>
<dbReference type="SMART" id="SM00450">
    <property type="entry name" value="RHOD"/>
    <property type="match status" value="1"/>
</dbReference>
<dbReference type="PANTHER" id="PTHR43031">
    <property type="entry name" value="FAD-DEPENDENT OXIDOREDUCTASE"/>
    <property type="match status" value="1"/>
</dbReference>
<dbReference type="InterPro" id="IPR001763">
    <property type="entry name" value="Rhodanese-like_dom"/>
</dbReference>
<organism evidence="2 3">
    <name type="scientific">Hazenella coriacea</name>
    <dbReference type="NCBI Taxonomy" id="1179467"/>
    <lineage>
        <taxon>Bacteria</taxon>
        <taxon>Bacillati</taxon>
        <taxon>Bacillota</taxon>
        <taxon>Bacilli</taxon>
        <taxon>Bacillales</taxon>
        <taxon>Thermoactinomycetaceae</taxon>
        <taxon>Hazenella</taxon>
    </lineage>
</organism>
<dbReference type="SUPFAM" id="SSF52821">
    <property type="entry name" value="Rhodanese/Cell cycle control phosphatase"/>
    <property type="match status" value="1"/>
</dbReference>